<dbReference type="AlphaFoldDB" id="A0A1B1U557"/>
<reference evidence="2" key="1">
    <citation type="submission" date="2016-07" db="EMBL/GenBank/DDBJ databases">
        <authorList>
            <person name="Florea S."/>
            <person name="Webb J.S."/>
            <person name="Jaromczyk J."/>
            <person name="Schardl C.L."/>
        </authorList>
    </citation>
    <scope>NUCLEOTIDE SEQUENCE [LARGE SCALE GENOMIC DNA]</scope>
    <source>
        <strain evidence="2">MIT 01-6242</strain>
    </source>
</reference>
<sequence>MQSIKFLNQTIKITEKRNVFWTSLGKKARGAVFAQFYTKDDDVDSVYGSLYLLNQQNVLIVKDYSLFAYKNFRYLRRDKQDELLTQCLQNKDESSIGRKLLQKITDTIS</sequence>
<dbReference type="Proteomes" id="UP000092884">
    <property type="component" value="Chromosome"/>
</dbReference>
<dbReference type="KEGG" id="het:BBW65_03535"/>
<evidence type="ECO:0000313" key="2">
    <source>
        <dbReference type="Proteomes" id="UP000092884"/>
    </source>
</evidence>
<organism evidence="1 2">
    <name type="scientific">Helicobacter enhydrae</name>
    <dbReference type="NCBI Taxonomy" id="222136"/>
    <lineage>
        <taxon>Bacteria</taxon>
        <taxon>Pseudomonadati</taxon>
        <taxon>Campylobacterota</taxon>
        <taxon>Epsilonproteobacteria</taxon>
        <taxon>Campylobacterales</taxon>
        <taxon>Helicobacteraceae</taxon>
        <taxon>Helicobacter</taxon>
    </lineage>
</organism>
<accession>A0A1B1U557</accession>
<name>A0A1B1U557_9HELI</name>
<dbReference type="RefSeq" id="WP_066339790.1">
    <property type="nucleotide sequence ID" value="NZ_CP016503.1"/>
</dbReference>
<evidence type="ECO:0000313" key="1">
    <source>
        <dbReference type="EMBL" id="ANV97927.1"/>
    </source>
</evidence>
<gene>
    <name evidence="1" type="ORF">BBW65_03535</name>
</gene>
<keyword evidence="2" id="KW-1185">Reference proteome</keyword>
<proteinExistence type="predicted"/>
<dbReference type="EMBL" id="CP016503">
    <property type="protein sequence ID" value="ANV97927.1"/>
    <property type="molecule type" value="Genomic_DNA"/>
</dbReference>
<protein>
    <submittedName>
        <fullName evidence="1">Uncharacterized protein</fullName>
    </submittedName>
</protein>